<name>A0ABS4J0R0_9BACL</name>
<evidence type="ECO:0000313" key="4">
    <source>
        <dbReference type="Proteomes" id="UP001519287"/>
    </source>
</evidence>
<keyword evidence="2" id="KW-1133">Transmembrane helix</keyword>
<feature type="compositionally biased region" description="Polar residues" evidence="1">
    <location>
        <begin position="50"/>
        <end position="62"/>
    </location>
</feature>
<keyword evidence="2" id="KW-0812">Transmembrane</keyword>
<gene>
    <name evidence="3" type="ORF">J2Z66_005049</name>
</gene>
<proteinExistence type="predicted"/>
<dbReference type="RefSeq" id="WP_209975283.1">
    <property type="nucleotide sequence ID" value="NZ_JAGGLB010000019.1"/>
</dbReference>
<keyword evidence="2" id="KW-0472">Membrane</keyword>
<dbReference type="EMBL" id="JAGGLB010000019">
    <property type="protein sequence ID" value="MBP1993427.1"/>
    <property type="molecule type" value="Genomic_DNA"/>
</dbReference>
<evidence type="ECO:0000256" key="2">
    <source>
        <dbReference type="SAM" id="Phobius"/>
    </source>
</evidence>
<protein>
    <submittedName>
        <fullName evidence="3">Cytoskeletal protein RodZ</fullName>
    </submittedName>
</protein>
<comment type="caution">
    <text evidence="3">The sequence shown here is derived from an EMBL/GenBank/DDBJ whole genome shotgun (WGS) entry which is preliminary data.</text>
</comment>
<evidence type="ECO:0000256" key="1">
    <source>
        <dbReference type="SAM" id="MobiDB-lite"/>
    </source>
</evidence>
<feature type="region of interest" description="Disordered" evidence="1">
    <location>
        <begin position="50"/>
        <end position="146"/>
    </location>
</feature>
<keyword evidence="4" id="KW-1185">Reference proteome</keyword>
<evidence type="ECO:0000313" key="3">
    <source>
        <dbReference type="EMBL" id="MBP1993427.1"/>
    </source>
</evidence>
<dbReference type="Proteomes" id="UP001519287">
    <property type="component" value="Unassembled WGS sequence"/>
</dbReference>
<organism evidence="3 4">
    <name type="scientific">Paenibacillus eucommiae</name>
    <dbReference type="NCBI Taxonomy" id="1355755"/>
    <lineage>
        <taxon>Bacteria</taxon>
        <taxon>Bacillati</taxon>
        <taxon>Bacillota</taxon>
        <taxon>Bacilli</taxon>
        <taxon>Bacillales</taxon>
        <taxon>Paenibacillaceae</taxon>
        <taxon>Paenibacillus</taxon>
    </lineage>
</organism>
<sequence length="227" mass="24288">MQKKKWKKWLIWSGSVLIVLLIVGYIGMNMAVSYTLKSLVPSEVEALLETTPNPTENSSEQNGEGGDPISSGGQTDEGKKPEGGQEAGNGVDNNSPDSSTDPSPTASSKPSSETSKPSSKPASPSPTPKGQKLEYQAEVTKEKAKDVESAISLKDKLSVTTVLLKKLSASDIQLISKMAGNGLSIEDKKAAKKIIMEKLTEDEYDHLIQIAAKYGLSQGKTYKETSK</sequence>
<accession>A0ABS4J0R0</accession>
<feature type="transmembrane region" description="Helical" evidence="2">
    <location>
        <begin position="9"/>
        <end position="28"/>
    </location>
</feature>
<feature type="compositionally biased region" description="Low complexity" evidence="1">
    <location>
        <begin position="95"/>
        <end position="122"/>
    </location>
</feature>
<reference evidence="3 4" key="1">
    <citation type="submission" date="2021-03" db="EMBL/GenBank/DDBJ databases">
        <title>Genomic Encyclopedia of Type Strains, Phase IV (KMG-IV): sequencing the most valuable type-strain genomes for metagenomic binning, comparative biology and taxonomic classification.</title>
        <authorList>
            <person name="Goeker M."/>
        </authorList>
    </citation>
    <scope>NUCLEOTIDE SEQUENCE [LARGE SCALE GENOMIC DNA]</scope>
    <source>
        <strain evidence="3 4">DSM 26048</strain>
    </source>
</reference>